<dbReference type="InterPro" id="IPR035992">
    <property type="entry name" value="Ricin_B-like_lectins"/>
</dbReference>
<dbReference type="CDD" id="cd00161">
    <property type="entry name" value="beta-trefoil_Ricin-like"/>
    <property type="match status" value="1"/>
</dbReference>
<dbReference type="PROSITE" id="PS50231">
    <property type="entry name" value="RICIN_B_LECTIN"/>
    <property type="match status" value="1"/>
</dbReference>
<comment type="similarity">
    <text evidence="1">Belongs to the glycosyl hydrolase 30 family.</text>
</comment>
<dbReference type="Gene3D" id="3.20.20.80">
    <property type="entry name" value="Glycosidases"/>
    <property type="match status" value="1"/>
</dbReference>
<reference evidence="6" key="1">
    <citation type="submission" date="2021-12" db="EMBL/GenBank/DDBJ databases">
        <title>Prjna785345.</title>
        <authorList>
            <person name="Rujirawat T."/>
            <person name="Krajaejun T."/>
        </authorList>
    </citation>
    <scope>NUCLEOTIDE SEQUENCE</scope>
    <source>
        <strain evidence="6">Pi057C3</strain>
    </source>
</reference>
<accession>A0AAD5QCJ0</accession>
<dbReference type="EMBL" id="JAKCXM010000059">
    <property type="protein sequence ID" value="KAJ0404646.1"/>
    <property type="molecule type" value="Genomic_DNA"/>
</dbReference>
<dbReference type="Gene3D" id="2.60.40.1180">
    <property type="entry name" value="Golgi alpha-mannosidase II"/>
    <property type="match status" value="1"/>
</dbReference>
<evidence type="ECO:0000256" key="1">
    <source>
        <dbReference type="ARBA" id="ARBA00005382"/>
    </source>
</evidence>
<dbReference type="PANTHER" id="PTHR11069:SF23">
    <property type="entry name" value="LYSOSOMAL ACID GLUCOSYLCERAMIDASE"/>
    <property type="match status" value="1"/>
</dbReference>
<sequence>MAAASSSPSTRPPAATTAYGTASLETNGDHLAALSHQRRSAMRWGITALTVGGGVALIALGYARHGDQATAATTASAPRAVAAPAEGAPVACWQSSYLGGKTEMMAAVSGLKWSKRPAGSAAAARGSVTVDTAKTFQEIFGFGGAFTEAAALQFQRLPPAKQEELLTLYFDKERGSAYEFGRVPMGSCDFSVSSYSFDDVANDTELHHFDSAVEHDQRVLIPFIQRALKRNPQLKLFLAPWSPPAWMKRSDPTEKYIPSMLGSATPNGLDTSFRATWALYFSKFISAYKQHNVSFWGLTPQNEPEFAAPWEACAYNAEFQAEFVGNFLGPIMRRDHPEVKIMVFDHNRGSVWHWAKTIFEHPTARQYVDGIAFHWYDNERYMDGVEFHERLNDTHYVDESRFILATESCNCPGVATGDDAWFRAQRYAHDIITDLNNWVVGWVDWNLLLDHTGGPNHLGNNCDAPIIVHESGQDFTIQPMYYFIQHFSKFVPPGSRRLHTEVAARYARPGDAQLFPRYPVALTNCDRSSRQRIRVTDDRKLQVNGTEYCIDLVRPEWVGHQVELVKCIYTPQQWTFVNGQIRLGDHCLQLNHGSTATGVRVTTGTCIDDRDAPHQRWHFKDGEMRSMAVDGKCVTAGYAFLQSVAFVTPTNQKVAVVLNENTEDADVELRDGDMVLETTIPRGAIRTFVWD</sequence>
<dbReference type="SMART" id="SM00458">
    <property type="entry name" value="RICIN"/>
    <property type="match status" value="1"/>
</dbReference>
<keyword evidence="7" id="KW-1185">Reference proteome</keyword>
<dbReference type="FunFam" id="3.20.20.80:FF:000126">
    <property type="entry name" value="Glucosylceramidase"/>
    <property type="match status" value="1"/>
</dbReference>
<evidence type="ECO:0000313" key="6">
    <source>
        <dbReference type="EMBL" id="KAJ0404646.1"/>
    </source>
</evidence>
<keyword evidence="4" id="KW-1133">Transmembrane helix</keyword>
<evidence type="ECO:0000256" key="2">
    <source>
        <dbReference type="ARBA" id="ARBA00022729"/>
    </source>
</evidence>
<dbReference type="InterPro" id="IPR000772">
    <property type="entry name" value="Ricin_B_lectin"/>
</dbReference>
<dbReference type="SUPFAM" id="SSF51445">
    <property type="entry name" value="(Trans)glycosidases"/>
    <property type="match status" value="1"/>
</dbReference>
<dbReference type="SUPFAM" id="SSF50370">
    <property type="entry name" value="Ricin B-like lectins"/>
    <property type="match status" value="1"/>
</dbReference>
<dbReference type="PRINTS" id="PR00843">
    <property type="entry name" value="GLHYDRLASE30"/>
</dbReference>
<dbReference type="InterPro" id="IPR033452">
    <property type="entry name" value="GH30_C"/>
</dbReference>
<dbReference type="Proteomes" id="UP001209570">
    <property type="component" value="Unassembled WGS sequence"/>
</dbReference>
<dbReference type="PANTHER" id="PTHR11069">
    <property type="entry name" value="GLUCOSYLCERAMIDASE"/>
    <property type="match status" value="1"/>
</dbReference>
<dbReference type="AlphaFoldDB" id="A0AAD5QCJ0"/>
<dbReference type="InterPro" id="IPR001139">
    <property type="entry name" value="Glyco_hydro_30"/>
</dbReference>
<keyword evidence="4" id="KW-0472">Membrane</keyword>
<feature type="transmembrane region" description="Helical" evidence="4">
    <location>
        <begin position="44"/>
        <end position="63"/>
    </location>
</feature>
<organism evidence="6 7">
    <name type="scientific">Pythium insidiosum</name>
    <name type="common">Pythiosis disease agent</name>
    <dbReference type="NCBI Taxonomy" id="114742"/>
    <lineage>
        <taxon>Eukaryota</taxon>
        <taxon>Sar</taxon>
        <taxon>Stramenopiles</taxon>
        <taxon>Oomycota</taxon>
        <taxon>Peronosporomycetes</taxon>
        <taxon>Pythiales</taxon>
        <taxon>Pythiaceae</taxon>
        <taxon>Pythium</taxon>
    </lineage>
</organism>
<evidence type="ECO:0000313" key="7">
    <source>
        <dbReference type="Proteomes" id="UP001209570"/>
    </source>
</evidence>
<feature type="domain" description="Ricin B lectin" evidence="5">
    <location>
        <begin position="537"/>
        <end position="657"/>
    </location>
</feature>
<gene>
    <name evidence="6" type="ORF">P43SY_009859</name>
</gene>
<protein>
    <recommendedName>
        <fullName evidence="5">Ricin B lectin domain-containing protein</fullName>
    </recommendedName>
</protein>
<comment type="caution">
    <text evidence="6">The sequence shown here is derived from an EMBL/GenBank/DDBJ whole genome shotgun (WGS) entry which is preliminary data.</text>
</comment>
<keyword evidence="2" id="KW-0732">Signal</keyword>
<dbReference type="GO" id="GO:0004348">
    <property type="term" value="F:glucosylceramidase activity"/>
    <property type="evidence" value="ECO:0007669"/>
    <property type="project" value="InterPro"/>
</dbReference>
<evidence type="ECO:0000256" key="4">
    <source>
        <dbReference type="SAM" id="Phobius"/>
    </source>
</evidence>
<dbReference type="InterPro" id="IPR013780">
    <property type="entry name" value="Glyco_hydro_b"/>
</dbReference>
<evidence type="ECO:0000259" key="5">
    <source>
        <dbReference type="SMART" id="SM00458"/>
    </source>
</evidence>
<dbReference type="InterPro" id="IPR033453">
    <property type="entry name" value="Glyco_hydro_30_TIM-barrel"/>
</dbReference>
<evidence type="ECO:0000256" key="3">
    <source>
        <dbReference type="ARBA" id="ARBA00022801"/>
    </source>
</evidence>
<dbReference type="GO" id="GO:0006680">
    <property type="term" value="P:glucosylceramide catabolic process"/>
    <property type="evidence" value="ECO:0007669"/>
    <property type="project" value="TreeGrafter"/>
</dbReference>
<name>A0AAD5QCJ0_PYTIN</name>
<keyword evidence="4" id="KW-0812">Transmembrane</keyword>
<dbReference type="Pfam" id="PF00652">
    <property type="entry name" value="Ricin_B_lectin"/>
    <property type="match status" value="1"/>
</dbReference>
<dbReference type="Gene3D" id="2.80.10.50">
    <property type="match status" value="1"/>
</dbReference>
<dbReference type="Pfam" id="PF17189">
    <property type="entry name" value="Glyco_hydro_30C"/>
    <property type="match status" value="1"/>
</dbReference>
<dbReference type="InterPro" id="IPR017853">
    <property type="entry name" value="GH"/>
</dbReference>
<dbReference type="Pfam" id="PF02055">
    <property type="entry name" value="Glyco_hydro_30"/>
    <property type="match status" value="1"/>
</dbReference>
<keyword evidence="3" id="KW-0378">Hydrolase</keyword>
<dbReference type="GO" id="GO:0016020">
    <property type="term" value="C:membrane"/>
    <property type="evidence" value="ECO:0007669"/>
    <property type="project" value="GOC"/>
</dbReference>
<proteinExistence type="inferred from homology"/>